<dbReference type="AlphaFoldDB" id="A0A5B3GD89"/>
<reference evidence="1 2" key="1">
    <citation type="journal article" date="2019" name="Nat. Med.">
        <title>A library of human gut bacterial isolates paired with longitudinal multiomics data enables mechanistic microbiome research.</title>
        <authorList>
            <person name="Poyet M."/>
            <person name="Groussin M."/>
            <person name="Gibbons S.M."/>
            <person name="Avila-Pacheco J."/>
            <person name="Jiang X."/>
            <person name="Kearney S.M."/>
            <person name="Perrotta A.R."/>
            <person name="Berdy B."/>
            <person name="Zhao S."/>
            <person name="Lieberman T.D."/>
            <person name="Swanson P.K."/>
            <person name="Smith M."/>
            <person name="Roesemann S."/>
            <person name="Alexander J.E."/>
            <person name="Rich S.A."/>
            <person name="Livny J."/>
            <person name="Vlamakis H."/>
            <person name="Clish C."/>
            <person name="Bullock K."/>
            <person name="Deik A."/>
            <person name="Scott J."/>
            <person name="Pierce K.A."/>
            <person name="Xavier R.J."/>
            <person name="Alm E.J."/>
        </authorList>
    </citation>
    <scope>NUCLEOTIDE SEQUENCE [LARGE SCALE GENOMIC DNA]</scope>
    <source>
        <strain evidence="1 2">BIOML-A2</strain>
    </source>
</reference>
<gene>
    <name evidence="1" type="ORF">F2Y13_02480</name>
</gene>
<protein>
    <submittedName>
        <fullName evidence="1">Cytosine deaminase</fullName>
    </submittedName>
</protein>
<sequence>MTSSAPRPSRRIASNLLWTPQGLVRHPLLTLGADGRVLSAECCPDPDRLAATEFYAGLLVPDFPADYRAAFDGMRVAALPLSELLPRIVTPGGALVVISGLDYDSLRLTPQSQIRKL</sequence>
<accession>A0A5B3GD89</accession>
<dbReference type="Proteomes" id="UP000323567">
    <property type="component" value="Unassembled WGS sequence"/>
</dbReference>
<dbReference type="EMBL" id="VVXK01000002">
    <property type="protein sequence ID" value="KAA2371673.1"/>
    <property type="molecule type" value="Genomic_DNA"/>
</dbReference>
<organism evidence="1 2">
    <name type="scientific">Alistipes shahii</name>
    <dbReference type="NCBI Taxonomy" id="328814"/>
    <lineage>
        <taxon>Bacteria</taxon>
        <taxon>Pseudomonadati</taxon>
        <taxon>Bacteroidota</taxon>
        <taxon>Bacteroidia</taxon>
        <taxon>Bacteroidales</taxon>
        <taxon>Rikenellaceae</taxon>
        <taxon>Alistipes</taxon>
    </lineage>
</organism>
<name>A0A5B3GD89_9BACT</name>
<evidence type="ECO:0000313" key="1">
    <source>
        <dbReference type="EMBL" id="KAA2371673.1"/>
    </source>
</evidence>
<comment type="caution">
    <text evidence="1">The sequence shown here is derived from an EMBL/GenBank/DDBJ whole genome shotgun (WGS) entry which is preliminary data.</text>
</comment>
<dbReference type="RefSeq" id="WP_149886967.1">
    <property type="nucleotide sequence ID" value="NZ_AP031448.1"/>
</dbReference>
<evidence type="ECO:0000313" key="2">
    <source>
        <dbReference type="Proteomes" id="UP000323567"/>
    </source>
</evidence>
<proteinExistence type="predicted"/>